<evidence type="ECO:0000259" key="3">
    <source>
        <dbReference type="Pfam" id="PF13005"/>
    </source>
</evidence>
<evidence type="ECO:0000259" key="4">
    <source>
        <dbReference type="Pfam" id="PF13007"/>
    </source>
</evidence>
<dbReference type="PANTHER" id="PTHR33678:SF1">
    <property type="entry name" value="BLL1576 PROTEIN"/>
    <property type="match status" value="1"/>
</dbReference>
<protein>
    <recommendedName>
        <fullName evidence="7">Transposase</fullName>
    </recommendedName>
</protein>
<dbReference type="EMBL" id="JEMA01000372">
    <property type="protein sequence ID" value="KYF70852.1"/>
    <property type="molecule type" value="Genomic_DNA"/>
</dbReference>
<dbReference type="InterPro" id="IPR024474">
    <property type="entry name" value="Znf_dom_IS66"/>
</dbReference>
<organism evidence="5 6">
    <name type="scientific">Sorangium cellulosum</name>
    <name type="common">Polyangium cellulosum</name>
    <dbReference type="NCBI Taxonomy" id="56"/>
    <lineage>
        <taxon>Bacteria</taxon>
        <taxon>Pseudomonadati</taxon>
        <taxon>Myxococcota</taxon>
        <taxon>Polyangia</taxon>
        <taxon>Polyangiales</taxon>
        <taxon>Polyangiaceae</taxon>
        <taxon>Sorangium</taxon>
    </lineage>
</organism>
<dbReference type="AlphaFoldDB" id="A0A150QSM7"/>
<dbReference type="Pfam" id="PF03050">
    <property type="entry name" value="DDE_Tnp_IS66"/>
    <property type="match status" value="1"/>
</dbReference>
<dbReference type="Pfam" id="PF13005">
    <property type="entry name" value="zf-IS66"/>
    <property type="match status" value="1"/>
</dbReference>
<evidence type="ECO:0000256" key="1">
    <source>
        <dbReference type="SAM" id="MobiDB-lite"/>
    </source>
</evidence>
<dbReference type="PANTHER" id="PTHR33678">
    <property type="entry name" value="BLL1576 PROTEIN"/>
    <property type="match status" value="1"/>
</dbReference>
<evidence type="ECO:0000313" key="6">
    <source>
        <dbReference type="Proteomes" id="UP000075260"/>
    </source>
</evidence>
<sequence>MSSPTPPTISSPYAPDLAEIRAWIEKRIAALKFGELIVAILALISRMRDINLELVRQLAHLRRARPRSETLKRLEAQLTLPLQGLLPLPAKPTSPERARAKEPKASRKGKHPGRAALPAHLPRVERINAVPLHERTCPLCGHTMTTVGHEVCEILEVEPARIYVLRRKDERVACPHDDTIVSAKAPPQIVERGKLGDTLIVEALGDKYIDHQPIERQSRRYTRSGADIAPQTLGRSVAAALDLLSPIAREIKKETRASALLATDATGLPVLDEDHPHGIRNGTMWCWVGDNKWVTFSYAPSGDANSVKAFLGDDLCRTVQCDGTSVTAFLERAGGKRPGCWSHGRRRFVECARAGDELALVPLRMIRRLFAVERLSARLGETPEVRLLRRREHSAPVLVELRAWVDEQRAAIPPKTPLGKALGYLHRQWHRLVLFLSDGRIELTNNRVERELRSLVLGRKNWLFAHGDLGGERTATILTILGTCVAYRVNPRAYLHVVTKLIVNGWPQARLRELLPDRIVELHPTLRLQASAARPPPSLPAPA</sequence>
<dbReference type="InterPro" id="IPR052344">
    <property type="entry name" value="Transposase-related"/>
</dbReference>
<comment type="caution">
    <text evidence="5">The sequence shown here is derived from an EMBL/GenBank/DDBJ whole genome shotgun (WGS) entry which is preliminary data.</text>
</comment>
<dbReference type="NCBIfam" id="NF033517">
    <property type="entry name" value="transpos_IS66"/>
    <property type="match status" value="1"/>
</dbReference>
<evidence type="ECO:0000259" key="2">
    <source>
        <dbReference type="Pfam" id="PF03050"/>
    </source>
</evidence>
<evidence type="ECO:0008006" key="7">
    <source>
        <dbReference type="Google" id="ProtNLM"/>
    </source>
</evidence>
<dbReference type="OrthoDB" id="9800877at2"/>
<dbReference type="InterPro" id="IPR024463">
    <property type="entry name" value="Transposase_TnpC_homeodom"/>
</dbReference>
<proteinExistence type="predicted"/>
<dbReference type="InterPro" id="IPR004291">
    <property type="entry name" value="Transposase_IS66_central"/>
</dbReference>
<name>A0A150QSM7_SORCE</name>
<feature type="domain" description="Transposase IS66 zinc-finger binding" evidence="3">
    <location>
        <begin position="134"/>
        <end position="176"/>
    </location>
</feature>
<dbReference type="RefSeq" id="WP_061607396.1">
    <property type="nucleotide sequence ID" value="NZ_JEMA01000372.1"/>
</dbReference>
<reference evidence="5 6" key="1">
    <citation type="submission" date="2014-02" db="EMBL/GenBank/DDBJ databases">
        <title>The small core and large imbalanced accessory genome model reveals a collaborative survival strategy of Sorangium cellulosum strains in nature.</title>
        <authorList>
            <person name="Han K."/>
            <person name="Peng R."/>
            <person name="Blom J."/>
            <person name="Li Y.-Z."/>
        </authorList>
    </citation>
    <scope>NUCLEOTIDE SEQUENCE [LARGE SCALE GENOMIC DNA]</scope>
    <source>
        <strain evidence="5 6">So0008-312</strain>
    </source>
</reference>
<dbReference type="Proteomes" id="UP000075260">
    <property type="component" value="Unassembled WGS sequence"/>
</dbReference>
<feature type="region of interest" description="Disordered" evidence="1">
    <location>
        <begin position="85"/>
        <end position="115"/>
    </location>
</feature>
<dbReference type="Pfam" id="PF13007">
    <property type="entry name" value="LZ_Tnp_IS66"/>
    <property type="match status" value="1"/>
</dbReference>
<feature type="domain" description="Transposase IS66 central" evidence="2">
    <location>
        <begin position="195"/>
        <end position="472"/>
    </location>
</feature>
<accession>A0A150QSM7</accession>
<evidence type="ECO:0000313" key="5">
    <source>
        <dbReference type="EMBL" id="KYF70852.1"/>
    </source>
</evidence>
<gene>
    <name evidence="5" type="ORF">BE15_30570</name>
</gene>
<feature type="compositionally biased region" description="Basic and acidic residues" evidence="1">
    <location>
        <begin position="94"/>
        <end position="105"/>
    </location>
</feature>
<feature type="domain" description="Transposase TnpC homeodomain" evidence="4">
    <location>
        <begin position="54"/>
        <end position="125"/>
    </location>
</feature>